<dbReference type="Gene3D" id="3.40.190.10">
    <property type="entry name" value="Periplasmic binding protein-like II"/>
    <property type="match status" value="2"/>
</dbReference>
<dbReference type="EMBL" id="JACHXU010000010">
    <property type="protein sequence ID" value="MBB3207291.1"/>
    <property type="molecule type" value="Genomic_DNA"/>
</dbReference>
<dbReference type="PANTHER" id="PTHR30290:SF83">
    <property type="entry name" value="ABC TRANSPORTER SUBSTRATE-BINDING PROTEIN"/>
    <property type="match status" value="1"/>
</dbReference>
<dbReference type="Gene3D" id="3.10.105.10">
    <property type="entry name" value="Dipeptide-binding Protein, Domain 3"/>
    <property type="match status" value="1"/>
</dbReference>
<evidence type="ECO:0000313" key="4">
    <source>
        <dbReference type="Proteomes" id="UP000536179"/>
    </source>
</evidence>
<dbReference type="SUPFAM" id="SSF53850">
    <property type="entry name" value="Periplasmic binding protein-like II"/>
    <property type="match status" value="1"/>
</dbReference>
<dbReference type="CDD" id="cd08504">
    <property type="entry name" value="PBP2_OppA"/>
    <property type="match status" value="1"/>
</dbReference>
<evidence type="ECO:0000256" key="1">
    <source>
        <dbReference type="SAM" id="MobiDB-lite"/>
    </source>
</evidence>
<dbReference type="FunFam" id="3.10.105.10:FF:000001">
    <property type="entry name" value="Oligopeptide ABC transporter, oligopeptide-binding protein"/>
    <property type="match status" value="1"/>
</dbReference>
<dbReference type="Gene3D" id="3.90.76.10">
    <property type="entry name" value="Dipeptide-binding Protein, Domain 1"/>
    <property type="match status" value="1"/>
</dbReference>
<gene>
    <name evidence="3" type="ORF">FHS27_003112</name>
</gene>
<protein>
    <submittedName>
        <fullName evidence="3">Oligopeptide transport system substrate-binding protein</fullName>
    </submittedName>
</protein>
<dbReference type="GO" id="GO:1904680">
    <property type="term" value="F:peptide transmembrane transporter activity"/>
    <property type="evidence" value="ECO:0007669"/>
    <property type="project" value="TreeGrafter"/>
</dbReference>
<dbReference type="Pfam" id="PF00496">
    <property type="entry name" value="SBP_bac_5"/>
    <property type="match status" value="2"/>
</dbReference>
<sequence>MPPELRRLFVILAVVVMGIAVVWATRFDSMPPADFSIQNGTDPKTLDPHRATGQPESRVLFGIFSGLLQMLPEGAPDPVTGLQPMSPQPAVAESYEVSDDKLTYTFHLRDDAVWSDGVPITSEDFVWSWTRMLHPATACEYNFQLFSVPFAEQFSSGLVEVGDRCEVELFDRPNPDGTTEADTGELNIQNFPRGTMRYGTLREIRKPPEPEFANGATEEDREERMLNWQESWVFVLDVAEVDDSGEVDWEGPTTQQTFTADPNSPVADEDTQRVHNVLVAFSKLGGIETPDDHTLRVNLKDPLPYFPSLTAYYPLFPVPRHVIEKHGMPMWTKAENIVSNGAYVVGMRRLRDRVRLVKNPRWFDADSVAIETIDALSTEGQNTALNMYETGQIDWVTDPPTALMETLKQRDDFYAAPMLSVYFFRMNTTRKPLDDPRVRRAISMAIDRQQIVDQVAKAGQVPAYALVPPGIAGYEPPPGFKPDLAEAKRLLTEAGYPGGRGIPKITVLYNTSEGHRAIAEVVQQQLQNNLNVKLELQNMEWGSFLDKTNQIDYDIARAGWIADYADPNTFLDLWLTDGPQNSTGWSNAKFDQLLKSAAAESDAETRMKLLAEAEAIWIDEMPVIPLYFYVGINMVKPRIKGFFPSPQDLHPLHLMSIDESAGSDVIAKRQSQPRVVAGNGLFPGLPILNAGRRDETDVTRLSNESARKEPRNTPRRVSVPLAPPNSSSHRDRPSVSIRHNAERVSAQ</sequence>
<name>A0A7W5H6V8_9BACT</name>
<feature type="compositionally biased region" description="Polar residues" evidence="1">
    <location>
        <begin position="252"/>
        <end position="262"/>
    </location>
</feature>
<keyword evidence="4" id="KW-1185">Reference proteome</keyword>
<dbReference type="RefSeq" id="WP_184305659.1">
    <property type="nucleotide sequence ID" value="NZ_JACHXU010000010.1"/>
</dbReference>
<evidence type="ECO:0000313" key="3">
    <source>
        <dbReference type="EMBL" id="MBB3207291.1"/>
    </source>
</evidence>
<dbReference type="GO" id="GO:0015833">
    <property type="term" value="P:peptide transport"/>
    <property type="evidence" value="ECO:0007669"/>
    <property type="project" value="TreeGrafter"/>
</dbReference>
<feature type="domain" description="Solute-binding protein family 5" evidence="2">
    <location>
        <begin position="87"/>
        <end position="153"/>
    </location>
</feature>
<comment type="caution">
    <text evidence="3">The sequence shown here is derived from an EMBL/GenBank/DDBJ whole genome shotgun (WGS) entry which is preliminary data.</text>
</comment>
<evidence type="ECO:0000259" key="2">
    <source>
        <dbReference type="Pfam" id="PF00496"/>
    </source>
</evidence>
<proteinExistence type="predicted"/>
<reference evidence="3 4" key="1">
    <citation type="submission" date="2020-08" db="EMBL/GenBank/DDBJ databases">
        <title>Genomic Encyclopedia of Type Strains, Phase III (KMG-III): the genomes of soil and plant-associated and newly described type strains.</title>
        <authorList>
            <person name="Whitman W."/>
        </authorList>
    </citation>
    <scope>NUCLEOTIDE SEQUENCE [LARGE SCALE GENOMIC DNA]</scope>
    <source>
        <strain evidence="3 4">CECT 8075</strain>
    </source>
</reference>
<dbReference type="AlphaFoldDB" id="A0A7W5H6V8"/>
<dbReference type="InterPro" id="IPR000914">
    <property type="entry name" value="SBP_5_dom"/>
</dbReference>
<dbReference type="PANTHER" id="PTHR30290">
    <property type="entry name" value="PERIPLASMIC BINDING COMPONENT OF ABC TRANSPORTER"/>
    <property type="match status" value="1"/>
</dbReference>
<dbReference type="Proteomes" id="UP000536179">
    <property type="component" value="Unassembled WGS sequence"/>
</dbReference>
<organism evidence="3 4">
    <name type="scientific">Aporhodopirellula rubra</name>
    <dbReference type="NCBI Taxonomy" id="980271"/>
    <lineage>
        <taxon>Bacteria</taxon>
        <taxon>Pseudomonadati</taxon>
        <taxon>Planctomycetota</taxon>
        <taxon>Planctomycetia</taxon>
        <taxon>Pirellulales</taxon>
        <taxon>Pirellulaceae</taxon>
        <taxon>Aporhodopirellula</taxon>
    </lineage>
</organism>
<feature type="region of interest" description="Disordered" evidence="1">
    <location>
        <begin position="249"/>
        <end position="268"/>
    </location>
</feature>
<accession>A0A7W5H6V8</accession>
<feature type="region of interest" description="Disordered" evidence="1">
    <location>
        <begin position="693"/>
        <end position="747"/>
    </location>
</feature>
<feature type="domain" description="Solute-binding protein family 5" evidence="2">
    <location>
        <begin position="281"/>
        <end position="581"/>
    </location>
</feature>
<dbReference type="InterPro" id="IPR039424">
    <property type="entry name" value="SBP_5"/>
</dbReference>